<evidence type="ECO:0000313" key="20">
    <source>
        <dbReference type="EMBL" id="UZZ43919.1"/>
    </source>
</evidence>
<feature type="transmembrane region" description="Helical" evidence="17">
    <location>
        <begin position="136"/>
        <end position="159"/>
    </location>
</feature>
<evidence type="ECO:0000256" key="7">
    <source>
        <dbReference type="ARBA" id="ARBA00022660"/>
    </source>
</evidence>
<keyword evidence="11 17" id="KW-1133">Transmembrane helix</keyword>
<keyword evidence="14 17" id="KW-0496">Mitochondrion</keyword>
<keyword evidence="8 17" id="KW-0812">Transmembrane</keyword>
<evidence type="ECO:0000256" key="1">
    <source>
        <dbReference type="ARBA" id="ARBA00003257"/>
    </source>
</evidence>
<dbReference type="Pfam" id="PF01059">
    <property type="entry name" value="Oxidored_q5_N"/>
    <property type="match status" value="1"/>
</dbReference>
<dbReference type="EMBL" id="OL678013">
    <property type="protein sequence ID" value="UZZ43919.1"/>
    <property type="molecule type" value="Genomic_DNA"/>
</dbReference>
<dbReference type="InterPro" id="IPR001750">
    <property type="entry name" value="ND/Mrp_TM"/>
</dbReference>
<comment type="catalytic activity">
    <reaction evidence="16 17">
        <text>a ubiquinone + NADH + 5 H(+)(in) = a ubiquinol + NAD(+) + 4 H(+)(out)</text>
        <dbReference type="Rhea" id="RHEA:29091"/>
        <dbReference type="Rhea" id="RHEA-COMP:9565"/>
        <dbReference type="Rhea" id="RHEA-COMP:9566"/>
        <dbReference type="ChEBI" id="CHEBI:15378"/>
        <dbReference type="ChEBI" id="CHEBI:16389"/>
        <dbReference type="ChEBI" id="CHEBI:17976"/>
        <dbReference type="ChEBI" id="CHEBI:57540"/>
        <dbReference type="ChEBI" id="CHEBI:57945"/>
        <dbReference type="EC" id="7.1.1.2"/>
    </reaction>
</comment>
<dbReference type="Pfam" id="PF00361">
    <property type="entry name" value="Proton_antipo_M"/>
    <property type="match status" value="1"/>
</dbReference>
<dbReference type="GO" id="GO:0015990">
    <property type="term" value="P:electron transport coupled proton transport"/>
    <property type="evidence" value="ECO:0007669"/>
    <property type="project" value="TreeGrafter"/>
</dbReference>
<evidence type="ECO:0000256" key="9">
    <source>
        <dbReference type="ARBA" id="ARBA00022967"/>
    </source>
</evidence>
<evidence type="ECO:0000256" key="12">
    <source>
        <dbReference type="ARBA" id="ARBA00023027"/>
    </source>
</evidence>
<proteinExistence type="inferred from homology"/>
<evidence type="ECO:0000256" key="10">
    <source>
        <dbReference type="ARBA" id="ARBA00022982"/>
    </source>
</evidence>
<reference evidence="20" key="1">
    <citation type="submission" date="2021-11" db="EMBL/GenBank/DDBJ databases">
        <authorList>
            <person name="Ge X.-Y."/>
            <person name="Peng L."/>
            <person name="Sun C.-H."/>
            <person name="Wang B.-X."/>
        </authorList>
    </citation>
    <scope>NUCLEOTIDE SEQUENCE</scope>
</reference>
<keyword evidence="9" id="KW-1278">Translocase</keyword>
<comment type="function">
    <text evidence="17">Core subunit of the mitochondrial membrane respiratory chain NADH dehydrogenase (Complex I) which catalyzes electron transfer from NADH through the respiratory chain, using ubiquinone as an electron acceptor. Essential for the catalytic activity and assembly of complex I.</text>
</comment>
<feature type="domain" description="NADH:ubiquinone oxidoreductase chain 4 N-terminal" evidence="19">
    <location>
        <begin position="1"/>
        <end position="100"/>
    </location>
</feature>
<feature type="transmembrane region" description="Helical" evidence="17">
    <location>
        <begin position="48"/>
        <end position="74"/>
    </location>
</feature>
<comment type="function">
    <text evidence="1">Core subunit of the mitochondrial membrane respiratory chain NADH dehydrogenase (Complex I) that is believed to belong to the minimal assembly required for catalysis. Complex I functions in the transfer of electrons from NADH to the respiratory chain. The immediate electron acceptor for the enzyme is believed to be ubiquinone.</text>
</comment>
<gene>
    <name evidence="20" type="primary">ND4</name>
</gene>
<evidence type="ECO:0000256" key="13">
    <source>
        <dbReference type="ARBA" id="ARBA00023075"/>
    </source>
</evidence>
<dbReference type="GO" id="GO:0003954">
    <property type="term" value="F:NADH dehydrogenase activity"/>
    <property type="evidence" value="ECO:0007669"/>
    <property type="project" value="TreeGrafter"/>
</dbReference>
<evidence type="ECO:0000256" key="11">
    <source>
        <dbReference type="ARBA" id="ARBA00022989"/>
    </source>
</evidence>
<feature type="transmembrane region" description="Helical" evidence="17">
    <location>
        <begin position="86"/>
        <end position="104"/>
    </location>
</feature>
<sequence length="440" mass="51767">MLKMILYLLFLMFFFNMKNYWWMIYCSLMTLFFFMLNLNYIMLNFFNISILMGMDIISMGMLMLSIWIFSLVIMSMSSLNLYKKEFMFNLLMMLILLFLTFSSLNFFFFYMFFEFSLIPMVFMIIGWGYQVDRIQAGLYLFFYTILISLPMLMCLLKLYNMENNMNMMLMNFNNVVFYIIMMLTFLVKMPMFFLHLWLLKAHVEAPVGGSMILAGVLLKLGGYGLFRLMFMVINLSVKLNYFWILLSLIGGFYMSLMCFFQVDMKLLIACSSVVHMSLVICGMLTMNNWGLMGGYLLMIGHGLSSSGLFCIAGYYYDYFNSRSLMICKGLLSLFPIMSMWMFMLVCSNMAAPPSLNLFGEISLINSILSWSSLMILFIMLISFFSFGYSLYLYSYSQHGLYYFGMLNIYMSNSMMYLSLLLHYLPLNLLFLKLDFIYLLC</sequence>
<feature type="domain" description="NADH:quinone oxidoreductase/Mrp antiporter transmembrane" evidence="18">
    <location>
        <begin position="104"/>
        <end position="384"/>
    </location>
</feature>
<feature type="transmembrane region" description="Helical" evidence="17">
    <location>
        <begin position="266"/>
        <end position="286"/>
    </location>
</feature>
<keyword evidence="6 17" id="KW-0813">Transport</keyword>
<feature type="transmembrane region" description="Helical" evidence="17">
    <location>
        <begin position="175"/>
        <end position="199"/>
    </location>
</feature>
<evidence type="ECO:0000256" key="17">
    <source>
        <dbReference type="RuleBase" id="RU003297"/>
    </source>
</evidence>
<accession>A0A9E8RUQ8</accession>
<dbReference type="GO" id="GO:0048039">
    <property type="term" value="F:ubiquinone binding"/>
    <property type="evidence" value="ECO:0007669"/>
    <property type="project" value="TreeGrafter"/>
</dbReference>
<dbReference type="EC" id="7.1.1.2" evidence="4 17"/>
<evidence type="ECO:0000256" key="8">
    <source>
        <dbReference type="ARBA" id="ARBA00022692"/>
    </source>
</evidence>
<evidence type="ECO:0000256" key="15">
    <source>
        <dbReference type="ARBA" id="ARBA00023136"/>
    </source>
</evidence>
<comment type="subcellular location">
    <subcellularLocation>
        <location evidence="2 17">Mitochondrion membrane</location>
        <topology evidence="2 17">Multi-pass membrane protein</topology>
    </subcellularLocation>
</comment>
<evidence type="ECO:0000259" key="18">
    <source>
        <dbReference type="Pfam" id="PF00361"/>
    </source>
</evidence>
<evidence type="ECO:0000256" key="2">
    <source>
        <dbReference type="ARBA" id="ARBA00004225"/>
    </source>
</evidence>
<keyword evidence="13 17" id="KW-0830">Ubiquinone</keyword>
<dbReference type="GO" id="GO:0031966">
    <property type="term" value="C:mitochondrial membrane"/>
    <property type="evidence" value="ECO:0007669"/>
    <property type="project" value="UniProtKB-SubCell"/>
</dbReference>
<evidence type="ECO:0000256" key="6">
    <source>
        <dbReference type="ARBA" id="ARBA00022448"/>
    </source>
</evidence>
<comment type="similarity">
    <text evidence="3 17">Belongs to the complex I subunit 4 family.</text>
</comment>
<dbReference type="PANTHER" id="PTHR43507">
    <property type="entry name" value="NADH-UBIQUINONE OXIDOREDUCTASE CHAIN 4"/>
    <property type="match status" value="1"/>
</dbReference>
<evidence type="ECO:0000256" key="16">
    <source>
        <dbReference type="ARBA" id="ARBA00049551"/>
    </source>
</evidence>
<keyword evidence="15 17" id="KW-0472">Membrane</keyword>
<dbReference type="AlphaFoldDB" id="A0A9E8RUQ8"/>
<evidence type="ECO:0000256" key="5">
    <source>
        <dbReference type="ARBA" id="ARBA00021006"/>
    </source>
</evidence>
<reference evidence="20" key="2">
    <citation type="journal article" date="2022" name="Syst. Entomol.">
        <title>Massive gene rearrangements of mitochondrial genomes and implications for the phylogeny of Trichoptera (Insecta).</title>
        <authorList>
            <person name="Ge X."/>
            <person name="Peng L."/>
            <person name="Vogler A.P."/>
            <person name="Morse J.C."/>
            <person name="Yang L."/>
            <person name="Sun C."/>
            <person name="Wang B."/>
        </authorList>
    </citation>
    <scope>NUCLEOTIDE SEQUENCE</scope>
</reference>
<evidence type="ECO:0000256" key="3">
    <source>
        <dbReference type="ARBA" id="ARBA00009025"/>
    </source>
</evidence>
<organism evidence="20">
    <name type="scientific">Ecnomus sp. XG-2021</name>
    <dbReference type="NCBI Taxonomy" id="2996734"/>
    <lineage>
        <taxon>Eukaryota</taxon>
        <taxon>Metazoa</taxon>
        <taxon>Ecdysozoa</taxon>
        <taxon>Arthropoda</taxon>
        <taxon>Hexapoda</taxon>
        <taxon>Insecta</taxon>
        <taxon>Pterygota</taxon>
        <taxon>Neoptera</taxon>
        <taxon>Endopterygota</taxon>
        <taxon>Trichoptera</taxon>
        <taxon>Annulipalpia</taxon>
        <taxon>Psychomyioidea</taxon>
        <taxon>Ecnomidae</taxon>
        <taxon>Ecnomus</taxon>
    </lineage>
</organism>
<feature type="transmembrane region" description="Helical" evidence="17">
    <location>
        <begin position="400"/>
        <end position="424"/>
    </location>
</feature>
<dbReference type="PANTHER" id="PTHR43507:SF20">
    <property type="entry name" value="NADH-UBIQUINONE OXIDOREDUCTASE CHAIN 4"/>
    <property type="match status" value="1"/>
</dbReference>
<feature type="transmembrane region" description="Helical" evidence="17">
    <location>
        <begin position="241"/>
        <end position="259"/>
    </location>
</feature>
<evidence type="ECO:0000256" key="4">
    <source>
        <dbReference type="ARBA" id="ARBA00012944"/>
    </source>
</evidence>
<feature type="transmembrane region" description="Helical" evidence="17">
    <location>
        <begin position="20"/>
        <end position="42"/>
    </location>
</feature>
<feature type="transmembrane region" description="Helical" evidence="17">
    <location>
        <begin position="110"/>
        <end position="129"/>
    </location>
</feature>
<keyword evidence="10 17" id="KW-0249">Electron transport</keyword>
<feature type="transmembrane region" description="Helical" evidence="17">
    <location>
        <begin position="370"/>
        <end position="393"/>
    </location>
</feature>
<evidence type="ECO:0000256" key="14">
    <source>
        <dbReference type="ARBA" id="ARBA00023128"/>
    </source>
</evidence>
<dbReference type="PRINTS" id="PR01437">
    <property type="entry name" value="NUOXDRDTASE4"/>
</dbReference>
<keyword evidence="7 17" id="KW-0679">Respiratory chain</keyword>
<geneLocation type="mitochondrion" evidence="20"/>
<dbReference type="GO" id="GO:0008137">
    <property type="term" value="F:NADH dehydrogenase (ubiquinone) activity"/>
    <property type="evidence" value="ECO:0007669"/>
    <property type="project" value="UniProtKB-UniRule"/>
</dbReference>
<keyword evidence="12 17" id="KW-0520">NAD</keyword>
<evidence type="ECO:0000259" key="19">
    <source>
        <dbReference type="Pfam" id="PF01059"/>
    </source>
</evidence>
<protein>
    <recommendedName>
        <fullName evidence="5 17">NADH-ubiquinone oxidoreductase chain 4</fullName>
        <ecNumber evidence="4 17">7.1.1.2</ecNumber>
    </recommendedName>
</protein>
<dbReference type="GO" id="GO:0042773">
    <property type="term" value="P:ATP synthesis coupled electron transport"/>
    <property type="evidence" value="ECO:0007669"/>
    <property type="project" value="InterPro"/>
</dbReference>
<dbReference type="InterPro" id="IPR000260">
    <property type="entry name" value="NADH4_N"/>
</dbReference>
<feature type="transmembrane region" description="Helical" evidence="17">
    <location>
        <begin position="211"/>
        <end position="235"/>
    </location>
</feature>
<dbReference type="InterPro" id="IPR003918">
    <property type="entry name" value="NADH_UbQ_OxRdtase"/>
</dbReference>
<feature type="transmembrane region" description="Helical" evidence="17">
    <location>
        <begin position="292"/>
        <end position="317"/>
    </location>
</feature>
<name>A0A9E8RUQ8_9NEOP</name>
<feature type="transmembrane region" description="Helical" evidence="17">
    <location>
        <begin position="329"/>
        <end position="350"/>
    </location>
</feature>